<accession>A0ABS2NCM6</accession>
<organism evidence="2 3">
    <name type="scientific">Rossellomorea pakistanensis</name>
    <dbReference type="NCBI Taxonomy" id="992288"/>
    <lineage>
        <taxon>Bacteria</taxon>
        <taxon>Bacillati</taxon>
        <taxon>Bacillota</taxon>
        <taxon>Bacilli</taxon>
        <taxon>Bacillales</taxon>
        <taxon>Bacillaceae</taxon>
        <taxon>Rossellomorea</taxon>
    </lineage>
</organism>
<evidence type="ECO:0000313" key="2">
    <source>
        <dbReference type="EMBL" id="MBM7585598.1"/>
    </source>
</evidence>
<sequence>MSRKEPVRIMKSDKRKNDVMQRACSYHEKLKEEK</sequence>
<proteinExistence type="predicted"/>
<evidence type="ECO:0000256" key="1">
    <source>
        <dbReference type="SAM" id="MobiDB-lite"/>
    </source>
</evidence>
<reference evidence="2 3" key="1">
    <citation type="submission" date="2021-01" db="EMBL/GenBank/DDBJ databases">
        <title>Genomic Encyclopedia of Type Strains, Phase IV (KMG-IV): sequencing the most valuable type-strain genomes for metagenomic binning, comparative biology and taxonomic classification.</title>
        <authorList>
            <person name="Goeker M."/>
        </authorList>
    </citation>
    <scope>NUCLEOTIDE SEQUENCE [LARGE SCALE GENOMIC DNA]</scope>
    <source>
        <strain evidence="2 3">DSM 24834</strain>
    </source>
</reference>
<evidence type="ECO:0008006" key="4">
    <source>
        <dbReference type="Google" id="ProtNLM"/>
    </source>
</evidence>
<protein>
    <recommendedName>
        <fullName evidence="4">Ribosomal protein S14</fullName>
    </recommendedName>
</protein>
<dbReference type="EMBL" id="JAFBDZ010000002">
    <property type="protein sequence ID" value="MBM7585598.1"/>
    <property type="molecule type" value="Genomic_DNA"/>
</dbReference>
<gene>
    <name evidence="2" type="ORF">JOC86_002140</name>
</gene>
<comment type="caution">
    <text evidence="2">The sequence shown here is derived from an EMBL/GenBank/DDBJ whole genome shotgun (WGS) entry which is preliminary data.</text>
</comment>
<evidence type="ECO:0000313" key="3">
    <source>
        <dbReference type="Proteomes" id="UP001646157"/>
    </source>
</evidence>
<feature type="region of interest" description="Disordered" evidence="1">
    <location>
        <begin position="1"/>
        <end position="34"/>
    </location>
</feature>
<name>A0ABS2NCM6_9BACI</name>
<keyword evidence="3" id="KW-1185">Reference proteome</keyword>
<dbReference type="Proteomes" id="UP001646157">
    <property type="component" value="Unassembled WGS sequence"/>
</dbReference>